<feature type="compositionally biased region" description="Polar residues" evidence="4">
    <location>
        <begin position="489"/>
        <end position="508"/>
    </location>
</feature>
<dbReference type="OMA" id="THHNING"/>
<feature type="domain" description="EF-hand" evidence="5">
    <location>
        <begin position="86"/>
        <end position="121"/>
    </location>
</feature>
<sequence>MAQYRSALREKGTKCLLGIAREFKNFDENFSKTIDFNEFIQSLQKNQINLNEDESEEIFYYFDRRNQNVINYEDFLLSIRGPTSQFRRNLIKNLFKNIDKRNSGILKANEIISFFNPKMHPDVCTGIKTEEDIYKEFSKTLQDYIFYKGIKNSSLTETEFEDFFTFQSACIPEDEYFKSILSNIWNNHSKFDNELKLIQKKQNNNLNNHSYIVNNQSNQQELYQQISNKSIHEYNQKRPITSQIQQIYPQELLEKTRKKISSRGIRGFIGIQRQFRIMDDNYDKAINQAEFRKAMSDYKMNLNDQECQLLFQLFDTQQHGIIYIDDLIHHLQGNISPFRKKLIEQAYLQLDKYGNQQVSLNDIKNSFYSKCHPDVKTAKRTEDEILGEFLETFELHHNLRVGMKEQLVSKQEFHEYYYNVSSTIENDQHFENIIVNTYKVIFIFFNIIVYILFQLNIYKLYQNNQQQYQQYAPTSYKPQYQNQEHRSRTTQNAPFGTSNTPMDYSTTLRPQSKQSQLQKHINQELPAGSPSWPGYNWQVQQANSVYQQENNGCRMTGQKQSGEEIFNQLKCKVLNRGIRGFLSLNKTYRIIDDEGNRMINIQDFIKVCKDLRTGINEGEFTAVFKLFDQNAIGFIDFDKFLKAITGNMNTFRKNIVMSAFAKLDKTKSAVVDIDDILGAYNVSKHPEVLNGRKNEEEILGDFLDTFEKHHIQWFANNCKSTQVDIDEFVEYYNILSATIEDDKYFEAILRSVWRI</sequence>
<dbReference type="InterPro" id="IPR051581">
    <property type="entry name" value="Ca-bind"/>
</dbReference>
<protein>
    <recommendedName>
        <fullName evidence="5">EF-hand domain-containing protein</fullName>
    </recommendedName>
</protein>
<organism evidence="6 7">
    <name type="scientific">Ichthyophthirius multifiliis</name>
    <name type="common">White spot disease agent</name>
    <name type="synonym">Ich</name>
    <dbReference type="NCBI Taxonomy" id="5932"/>
    <lineage>
        <taxon>Eukaryota</taxon>
        <taxon>Sar</taxon>
        <taxon>Alveolata</taxon>
        <taxon>Ciliophora</taxon>
        <taxon>Intramacronucleata</taxon>
        <taxon>Oligohymenophorea</taxon>
        <taxon>Hymenostomatida</taxon>
        <taxon>Ophryoglenina</taxon>
        <taxon>Ichthyophthirius</taxon>
    </lineage>
</organism>
<dbReference type="Proteomes" id="UP000008983">
    <property type="component" value="Unassembled WGS sequence"/>
</dbReference>
<keyword evidence="2" id="KW-0677">Repeat</keyword>
<reference evidence="6 7" key="1">
    <citation type="submission" date="2011-07" db="EMBL/GenBank/DDBJ databases">
        <authorList>
            <person name="Coyne R."/>
            <person name="Brami D."/>
            <person name="Johnson J."/>
            <person name="Hostetler J."/>
            <person name="Hannick L."/>
            <person name="Clark T."/>
            <person name="Cassidy-Hanley D."/>
            <person name="Inman J."/>
        </authorList>
    </citation>
    <scope>NUCLEOTIDE SEQUENCE [LARGE SCALE GENOMIC DNA]</scope>
    <source>
        <strain evidence="6 7">G5</strain>
    </source>
</reference>
<keyword evidence="3" id="KW-0106">Calcium</keyword>
<evidence type="ECO:0000256" key="3">
    <source>
        <dbReference type="ARBA" id="ARBA00022837"/>
    </source>
</evidence>
<feature type="domain" description="EF-hand" evidence="5">
    <location>
        <begin position="615"/>
        <end position="650"/>
    </location>
</feature>
<dbReference type="AlphaFoldDB" id="G0QRJ6"/>
<dbReference type="EMBL" id="GL983770">
    <property type="protein sequence ID" value="EGR32164.1"/>
    <property type="molecule type" value="Genomic_DNA"/>
</dbReference>
<dbReference type="Pfam" id="PF13833">
    <property type="entry name" value="EF-hand_8"/>
    <property type="match status" value="3"/>
</dbReference>
<gene>
    <name evidence="6" type="ORF">IMG5_094270</name>
</gene>
<feature type="region of interest" description="Disordered" evidence="4">
    <location>
        <begin position="477"/>
        <end position="508"/>
    </location>
</feature>
<dbReference type="STRING" id="857967.G0QRJ6"/>
<dbReference type="RefSeq" id="XP_004035650.1">
    <property type="nucleotide sequence ID" value="XM_004035602.1"/>
</dbReference>
<dbReference type="eggNOG" id="KOG0032">
    <property type="taxonomic scope" value="Eukaryota"/>
</dbReference>
<evidence type="ECO:0000256" key="1">
    <source>
        <dbReference type="ARBA" id="ARBA00022723"/>
    </source>
</evidence>
<evidence type="ECO:0000313" key="6">
    <source>
        <dbReference type="EMBL" id="EGR32164.1"/>
    </source>
</evidence>
<keyword evidence="7" id="KW-1185">Reference proteome</keyword>
<dbReference type="GO" id="GO:0005509">
    <property type="term" value="F:calcium ion binding"/>
    <property type="evidence" value="ECO:0007669"/>
    <property type="project" value="InterPro"/>
</dbReference>
<evidence type="ECO:0000313" key="7">
    <source>
        <dbReference type="Proteomes" id="UP000008983"/>
    </source>
</evidence>
<keyword evidence="1" id="KW-0479">Metal-binding</keyword>
<dbReference type="PANTHER" id="PTHR34524:SF6">
    <property type="entry name" value="CALCYPHOSINE LIKE"/>
    <property type="match status" value="1"/>
</dbReference>
<proteinExistence type="predicted"/>
<evidence type="ECO:0000256" key="4">
    <source>
        <dbReference type="SAM" id="MobiDB-lite"/>
    </source>
</evidence>
<dbReference type="PROSITE" id="PS50222">
    <property type="entry name" value="EF_HAND_2"/>
    <property type="match status" value="3"/>
</dbReference>
<dbReference type="CDD" id="cd00051">
    <property type="entry name" value="EFh"/>
    <property type="match status" value="1"/>
</dbReference>
<dbReference type="SMART" id="SM00054">
    <property type="entry name" value="EFh"/>
    <property type="match status" value="5"/>
</dbReference>
<dbReference type="OrthoDB" id="444540at2759"/>
<name>G0QRJ6_ICHMU</name>
<dbReference type="InterPro" id="IPR011992">
    <property type="entry name" value="EF-hand-dom_pair"/>
</dbReference>
<feature type="domain" description="EF-hand" evidence="5">
    <location>
        <begin position="23"/>
        <end position="49"/>
    </location>
</feature>
<dbReference type="GeneID" id="14908318"/>
<evidence type="ECO:0000256" key="2">
    <source>
        <dbReference type="ARBA" id="ARBA00022737"/>
    </source>
</evidence>
<evidence type="ECO:0000259" key="5">
    <source>
        <dbReference type="PROSITE" id="PS50222"/>
    </source>
</evidence>
<dbReference type="PANTHER" id="PTHR34524">
    <property type="entry name" value="CALCYPHOSIN"/>
    <property type="match status" value="1"/>
</dbReference>
<accession>G0QRJ6</accession>
<dbReference type="InParanoid" id="G0QRJ6"/>
<dbReference type="SUPFAM" id="SSF47473">
    <property type="entry name" value="EF-hand"/>
    <property type="match status" value="3"/>
</dbReference>
<dbReference type="InterPro" id="IPR002048">
    <property type="entry name" value="EF_hand_dom"/>
</dbReference>
<dbReference type="Gene3D" id="1.10.238.10">
    <property type="entry name" value="EF-hand"/>
    <property type="match status" value="6"/>
</dbReference>